<feature type="transmembrane region" description="Helical" evidence="2">
    <location>
        <begin position="21"/>
        <end position="42"/>
    </location>
</feature>
<gene>
    <name evidence="3" type="ORF">QLQ84_22490</name>
</gene>
<dbReference type="PROSITE" id="PS51318">
    <property type="entry name" value="TAT"/>
    <property type="match status" value="1"/>
</dbReference>
<sequence>MKAQRHATPPEEGKRLSRRRLLATLGVGIAGAYVAPTLFSLGQAHAWHDGPRDRRSGYSHPSHSRPSYSRPSYSRPSYSRPSYSRPSYSRPSGGDHRHIYHYHTHDHHPGYLEPSRW</sequence>
<feature type="compositionally biased region" description="Basic and acidic residues" evidence="1">
    <location>
        <begin position="47"/>
        <end position="56"/>
    </location>
</feature>
<name>A0ABT6VRF0_9GAMM</name>
<evidence type="ECO:0008006" key="5">
    <source>
        <dbReference type="Google" id="ProtNLM"/>
    </source>
</evidence>
<feature type="region of interest" description="Disordered" evidence="1">
    <location>
        <begin position="47"/>
        <end position="117"/>
    </location>
</feature>
<organism evidence="3 4">
    <name type="scientific">Halomonas kalidii</name>
    <dbReference type="NCBI Taxonomy" id="3043293"/>
    <lineage>
        <taxon>Bacteria</taxon>
        <taxon>Pseudomonadati</taxon>
        <taxon>Pseudomonadota</taxon>
        <taxon>Gammaproteobacteria</taxon>
        <taxon>Oceanospirillales</taxon>
        <taxon>Halomonadaceae</taxon>
        <taxon>Halomonas</taxon>
    </lineage>
</organism>
<keyword evidence="2" id="KW-1133">Transmembrane helix</keyword>
<accession>A0ABT6VRF0</accession>
<dbReference type="EMBL" id="JASCQO010000056">
    <property type="protein sequence ID" value="MDI5936566.1"/>
    <property type="molecule type" value="Genomic_DNA"/>
</dbReference>
<keyword evidence="4" id="KW-1185">Reference proteome</keyword>
<comment type="caution">
    <text evidence="3">The sequence shown here is derived from an EMBL/GenBank/DDBJ whole genome shotgun (WGS) entry which is preliminary data.</text>
</comment>
<reference evidence="3 4" key="1">
    <citation type="submission" date="2023-04" db="EMBL/GenBank/DDBJ databases">
        <title>Halomonas strains isolated from rhizosphere soil.</title>
        <authorList>
            <person name="Xu L."/>
            <person name="Sun J.-Q."/>
        </authorList>
    </citation>
    <scope>NUCLEOTIDE SEQUENCE [LARGE SCALE GENOMIC DNA]</scope>
    <source>
        <strain evidence="3 4">LN1S58</strain>
    </source>
</reference>
<keyword evidence="2" id="KW-0472">Membrane</keyword>
<proteinExistence type="predicted"/>
<dbReference type="InterPro" id="IPR006311">
    <property type="entry name" value="TAT_signal"/>
</dbReference>
<protein>
    <recommendedName>
        <fullName evidence="5">Twin-arginine translocation signal domain-containing protein</fullName>
    </recommendedName>
</protein>
<feature type="compositionally biased region" description="Low complexity" evidence="1">
    <location>
        <begin position="58"/>
        <end position="92"/>
    </location>
</feature>
<dbReference type="Proteomes" id="UP001244242">
    <property type="component" value="Unassembled WGS sequence"/>
</dbReference>
<keyword evidence="2" id="KW-0812">Transmembrane</keyword>
<dbReference type="RefSeq" id="WP_282724000.1">
    <property type="nucleotide sequence ID" value="NZ_JASCQO010000056.1"/>
</dbReference>
<evidence type="ECO:0000256" key="1">
    <source>
        <dbReference type="SAM" id="MobiDB-lite"/>
    </source>
</evidence>
<evidence type="ECO:0000313" key="3">
    <source>
        <dbReference type="EMBL" id="MDI5936566.1"/>
    </source>
</evidence>
<evidence type="ECO:0000313" key="4">
    <source>
        <dbReference type="Proteomes" id="UP001244242"/>
    </source>
</evidence>
<feature type="compositionally biased region" description="Basic and acidic residues" evidence="1">
    <location>
        <begin position="107"/>
        <end position="117"/>
    </location>
</feature>
<evidence type="ECO:0000256" key="2">
    <source>
        <dbReference type="SAM" id="Phobius"/>
    </source>
</evidence>